<gene>
    <name evidence="1" type="ORF">Ddye_004633</name>
</gene>
<sequence length="131" mass="14962">MDASHVLLGRPWQFDVDVTYRGSDNVCVFNWEGKKIAVVPKQITVKEAQEVHVVVVRALVIEGKEEQRVEIPEKVQSLLTEFNELVSEDLPDDLPPLRDIHHHIDLVPRASLPNLPHYRMSPKENHGVVFS</sequence>
<proteinExistence type="predicted"/>
<dbReference type="PANTHER" id="PTHR35046:SF9">
    <property type="entry name" value="RNA-DIRECTED DNA POLYMERASE"/>
    <property type="match status" value="1"/>
</dbReference>
<organism evidence="1 2">
    <name type="scientific">Dipteronia dyeriana</name>
    <dbReference type="NCBI Taxonomy" id="168575"/>
    <lineage>
        <taxon>Eukaryota</taxon>
        <taxon>Viridiplantae</taxon>
        <taxon>Streptophyta</taxon>
        <taxon>Embryophyta</taxon>
        <taxon>Tracheophyta</taxon>
        <taxon>Spermatophyta</taxon>
        <taxon>Magnoliopsida</taxon>
        <taxon>eudicotyledons</taxon>
        <taxon>Gunneridae</taxon>
        <taxon>Pentapetalae</taxon>
        <taxon>rosids</taxon>
        <taxon>malvids</taxon>
        <taxon>Sapindales</taxon>
        <taxon>Sapindaceae</taxon>
        <taxon>Hippocastanoideae</taxon>
        <taxon>Acereae</taxon>
        <taxon>Dipteronia</taxon>
    </lineage>
</organism>
<reference evidence="1" key="1">
    <citation type="journal article" date="2023" name="Plant J.">
        <title>Genome sequences and population genomics provide insights into the demographic history, inbreeding, and mutation load of two 'living fossil' tree species of Dipteronia.</title>
        <authorList>
            <person name="Feng Y."/>
            <person name="Comes H.P."/>
            <person name="Chen J."/>
            <person name="Zhu S."/>
            <person name="Lu R."/>
            <person name="Zhang X."/>
            <person name="Li P."/>
            <person name="Qiu J."/>
            <person name="Olsen K.M."/>
            <person name="Qiu Y."/>
        </authorList>
    </citation>
    <scope>NUCLEOTIDE SEQUENCE</scope>
    <source>
        <strain evidence="1">KIB01</strain>
    </source>
</reference>
<dbReference type="AlphaFoldDB" id="A0AAD9XUI8"/>
<accession>A0AAD9XUI8</accession>
<evidence type="ECO:0000313" key="1">
    <source>
        <dbReference type="EMBL" id="KAK2666059.1"/>
    </source>
</evidence>
<comment type="caution">
    <text evidence="1">The sequence shown here is derived from an EMBL/GenBank/DDBJ whole genome shotgun (WGS) entry which is preliminary data.</text>
</comment>
<dbReference type="Proteomes" id="UP001280121">
    <property type="component" value="Unassembled WGS sequence"/>
</dbReference>
<keyword evidence="2" id="KW-1185">Reference proteome</keyword>
<protein>
    <submittedName>
        <fullName evidence="1">Uncharacterized protein</fullName>
    </submittedName>
</protein>
<evidence type="ECO:0000313" key="2">
    <source>
        <dbReference type="Proteomes" id="UP001280121"/>
    </source>
</evidence>
<name>A0AAD9XUI8_9ROSI</name>
<dbReference type="PANTHER" id="PTHR35046">
    <property type="entry name" value="ZINC KNUCKLE (CCHC-TYPE) FAMILY PROTEIN"/>
    <property type="match status" value="1"/>
</dbReference>
<dbReference type="EMBL" id="JANJYI010000001">
    <property type="protein sequence ID" value="KAK2666059.1"/>
    <property type="molecule type" value="Genomic_DNA"/>
</dbReference>